<comment type="caution">
    <text evidence="1">The sequence shown here is derived from an EMBL/GenBank/DDBJ whole genome shotgun (WGS) entry which is preliminary data.</text>
</comment>
<dbReference type="HOGENOM" id="CLU_120388_0_2_9"/>
<keyword evidence="2" id="KW-1185">Reference proteome</keyword>
<dbReference type="EMBL" id="AWVF01000296">
    <property type="protein sequence ID" value="ERJ92260.1"/>
    <property type="molecule type" value="Genomic_DNA"/>
</dbReference>
<sequence length="142" mass="15855">MKTRQITPDGDEETELMTTGTCEMRDDTLQLSYEDTDATGFAGSTTTIQVANESLVTILRTGTANSNLTLETGRKHFCLYQTPYGAMTIGVQAKRLLCELEESSGSVEMEYIIDMNANFLSENTITIHWKRQEPQENTKGTK</sequence>
<accession>U2KJM2</accession>
<dbReference type="SUPFAM" id="SSF50814">
    <property type="entry name" value="Lipocalins"/>
    <property type="match status" value="1"/>
</dbReference>
<dbReference type="PATRIC" id="fig|411473.3.peg.2057"/>
<name>U2KJM2_9FIRM</name>
<dbReference type="Proteomes" id="UP000016662">
    <property type="component" value="Unassembled WGS sequence"/>
</dbReference>
<dbReference type="InterPro" id="IPR015231">
    <property type="entry name" value="DUF1934"/>
</dbReference>
<gene>
    <name evidence="1" type="ORF">RUMCAL_02467</name>
</gene>
<reference evidence="1 2" key="1">
    <citation type="submission" date="2013-07" db="EMBL/GenBank/DDBJ databases">
        <authorList>
            <person name="Weinstock G."/>
            <person name="Sodergren E."/>
            <person name="Wylie T."/>
            <person name="Fulton L."/>
            <person name="Fulton R."/>
            <person name="Fronick C."/>
            <person name="O'Laughlin M."/>
            <person name="Godfrey J."/>
            <person name="Miner T."/>
            <person name="Herter B."/>
            <person name="Appelbaum E."/>
            <person name="Cordes M."/>
            <person name="Lek S."/>
            <person name="Wollam A."/>
            <person name="Pepin K.H."/>
            <person name="Palsikar V.B."/>
            <person name="Mitreva M."/>
            <person name="Wilson R.K."/>
        </authorList>
    </citation>
    <scope>NUCLEOTIDE SEQUENCE [LARGE SCALE GENOMIC DNA]</scope>
    <source>
        <strain evidence="1 2">ATCC 27760</strain>
    </source>
</reference>
<dbReference type="eggNOG" id="COG4506">
    <property type="taxonomic scope" value="Bacteria"/>
</dbReference>
<dbReference type="Gene3D" id="2.40.128.20">
    <property type="match status" value="1"/>
</dbReference>
<dbReference type="Pfam" id="PF09148">
    <property type="entry name" value="DUF1934"/>
    <property type="match status" value="1"/>
</dbReference>
<dbReference type="InterPro" id="IPR012674">
    <property type="entry name" value="Calycin"/>
</dbReference>
<evidence type="ECO:0000313" key="1">
    <source>
        <dbReference type="EMBL" id="ERJ92260.1"/>
    </source>
</evidence>
<organism evidence="1 2">
    <name type="scientific">Ruminococcus callidus ATCC 27760</name>
    <dbReference type="NCBI Taxonomy" id="411473"/>
    <lineage>
        <taxon>Bacteria</taxon>
        <taxon>Bacillati</taxon>
        <taxon>Bacillota</taxon>
        <taxon>Clostridia</taxon>
        <taxon>Eubacteriales</taxon>
        <taxon>Oscillospiraceae</taxon>
        <taxon>Ruminococcus</taxon>
    </lineage>
</organism>
<proteinExistence type="predicted"/>
<evidence type="ECO:0000313" key="2">
    <source>
        <dbReference type="Proteomes" id="UP000016662"/>
    </source>
</evidence>
<protein>
    <recommendedName>
        <fullName evidence="3">DUF1934 domain-containing protein</fullName>
    </recommendedName>
</protein>
<evidence type="ECO:0008006" key="3">
    <source>
        <dbReference type="Google" id="ProtNLM"/>
    </source>
</evidence>
<dbReference type="STRING" id="411473.RUMCAL_02467"/>
<dbReference type="AlphaFoldDB" id="U2KJM2"/>